<evidence type="ECO:0000259" key="4">
    <source>
        <dbReference type="PROSITE" id="PS50888"/>
    </source>
</evidence>
<feature type="compositionally biased region" description="Polar residues" evidence="3">
    <location>
        <begin position="12"/>
        <end position="21"/>
    </location>
</feature>
<reference evidence="6 7" key="1">
    <citation type="journal article" date="2024" name="Nat. Commun.">
        <title>Phylogenomics reveals the evolutionary origins of lichenization in chlorophyte algae.</title>
        <authorList>
            <person name="Puginier C."/>
            <person name="Libourel C."/>
            <person name="Otte J."/>
            <person name="Skaloud P."/>
            <person name="Haon M."/>
            <person name="Grisel S."/>
            <person name="Petersen M."/>
            <person name="Berrin J.G."/>
            <person name="Delaux P.M."/>
            <person name="Dal Grande F."/>
            <person name="Keller J."/>
        </authorList>
    </citation>
    <scope>NUCLEOTIDE SEQUENCE [LARGE SCALE GENOMIC DNA]</scope>
    <source>
        <strain evidence="6 7">SAG 245.80</strain>
    </source>
</reference>
<dbReference type="InterPro" id="IPR045865">
    <property type="entry name" value="ACT-like_dom_sf"/>
</dbReference>
<evidence type="ECO:0000313" key="6">
    <source>
        <dbReference type="EMBL" id="KAK9833409.1"/>
    </source>
</evidence>
<evidence type="ECO:0000313" key="7">
    <source>
        <dbReference type="Proteomes" id="UP001445335"/>
    </source>
</evidence>
<dbReference type="PROSITE" id="PS50888">
    <property type="entry name" value="BHLH"/>
    <property type="match status" value="1"/>
</dbReference>
<dbReference type="CDD" id="cd04873">
    <property type="entry name" value="ACT_UUR-ACR-like"/>
    <property type="match status" value="1"/>
</dbReference>
<feature type="region of interest" description="Disordered" evidence="3">
    <location>
        <begin position="52"/>
        <end position="108"/>
    </location>
</feature>
<dbReference type="InterPro" id="IPR011598">
    <property type="entry name" value="bHLH_dom"/>
</dbReference>
<dbReference type="Pfam" id="PF22754">
    <property type="entry name" value="bHLH-TF_ACT-like_plant"/>
    <property type="match status" value="1"/>
</dbReference>
<proteinExistence type="predicted"/>
<dbReference type="AlphaFoldDB" id="A0AAW1RI40"/>
<evidence type="ECO:0008006" key="8">
    <source>
        <dbReference type="Google" id="ProtNLM"/>
    </source>
</evidence>
<dbReference type="PROSITE" id="PS51671">
    <property type="entry name" value="ACT"/>
    <property type="match status" value="1"/>
</dbReference>
<comment type="caution">
    <text evidence="6">The sequence shown here is derived from an EMBL/GenBank/DDBJ whole genome shotgun (WGS) entry which is preliminary data.</text>
</comment>
<feature type="region of interest" description="Disordered" evidence="3">
    <location>
        <begin position="1"/>
        <end position="29"/>
    </location>
</feature>
<evidence type="ECO:0000256" key="2">
    <source>
        <dbReference type="ARBA" id="ARBA00023242"/>
    </source>
</evidence>
<dbReference type="Proteomes" id="UP001445335">
    <property type="component" value="Unassembled WGS sequence"/>
</dbReference>
<protein>
    <recommendedName>
        <fullName evidence="8">ACT domain-containing protein</fullName>
    </recommendedName>
</protein>
<keyword evidence="7" id="KW-1185">Reference proteome</keyword>
<evidence type="ECO:0000259" key="5">
    <source>
        <dbReference type="PROSITE" id="PS51671"/>
    </source>
</evidence>
<sequence>MIDELRDLVPPQSHNSAVQDCTESKRPKHVVLSDTIALVRELQSKAVLGDAAPVSMGHSGSMRSGGSVHSEDAQDLLRRSLPAEPSAGGESPKPNSPPELPSAPQQAPVESGVVVEPGDGCLYVKVSCRDRRGLLSDLIIALKQMPLEITTAAITTRQDGNVYNVFQVKADDEHVSAADVQDHVQSILGGGAGAHLGDKRRRAAAARV</sequence>
<dbReference type="GO" id="GO:0005634">
    <property type="term" value="C:nucleus"/>
    <property type="evidence" value="ECO:0007669"/>
    <property type="project" value="UniProtKB-SubCell"/>
</dbReference>
<comment type="subcellular location">
    <subcellularLocation>
        <location evidence="1">Nucleus</location>
    </subcellularLocation>
</comment>
<feature type="compositionally biased region" description="Low complexity" evidence="3">
    <location>
        <begin position="54"/>
        <end position="68"/>
    </location>
</feature>
<keyword evidence="2" id="KW-0539">Nucleus</keyword>
<name>A0AAW1RI40_9CHLO</name>
<dbReference type="EMBL" id="JALJOU010000036">
    <property type="protein sequence ID" value="KAK9833409.1"/>
    <property type="molecule type" value="Genomic_DNA"/>
</dbReference>
<feature type="domain" description="ACT" evidence="5">
    <location>
        <begin position="123"/>
        <end position="200"/>
    </location>
</feature>
<accession>A0AAW1RI40</accession>
<dbReference type="InterPro" id="IPR054502">
    <property type="entry name" value="bHLH-TF_ACT-like_plant"/>
</dbReference>
<feature type="compositionally biased region" description="Basic and acidic residues" evidence="3">
    <location>
        <begin position="69"/>
        <end position="78"/>
    </location>
</feature>
<evidence type="ECO:0000256" key="1">
    <source>
        <dbReference type="ARBA" id="ARBA00004123"/>
    </source>
</evidence>
<evidence type="ECO:0000256" key="3">
    <source>
        <dbReference type="SAM" id="MobiDB-lite"/>
    </source>
</evidence>
<organism evidence="6 7">
    <name type="scientific">Elliptochloris bilobata</name>
    <dbReference type="NCBI Taxonomy" id="381761"/>
    <lineage>
        <taxon>Eukaryota</taxon>
        <taxon>Viridiplantae</taxon>
        <taxon>Chlorophyta</taxon>
        <taxon>core chlorophytes</taxon>
        <taxon>Trebouxiophyceae</taxon>
        <taxon>Trebouxiophyceae incertae sedis</taxon>
        <taxon>Elliptochloris clade</taxon>
        <taxon>Elliptochloris</taxon>
    </lineage>
</organism>
<dbReference type="SUPFAM" id="SSF55021">
    <property type="entry name" value="ACT-like"/>
    <property type="match status" value="1"/>
</dbReference>
<dbReference type="InterPro" id="IPR002912">
    <property type="entry name" value="ACT_dom"/>
</dbReference>
<gene>
    <name evidence="6" type="ORF">WJX81_002575</name>
</gene>
<dbReference type="GO" id="GO:0046983">
    <property type="term" value="F:protein dimerization activity"/>
    <property type="evidence" value="ECO:0007669"/>
    <property type="project" value="InterPro"/>
</dbReference>
<feature type="domain" description="BHLH" evidence="4">
    <location>
        <begin position="1"/>
        <end position="42"/>
    </location>
</feature>